<evidence type="ECO:0000313" key="1">
    <source>
        <dbReference type="EMBL" id="MCD9644213.1"/>
    </source>
</evidence>
<comment type="caution">
    <text evidence="1">The sequence shown here is derived from an EMBL/GenBank/DDBJ whole genome shotgun (WGS) entry which is preliminary data.</text>
</comment>
<gene>
    <name evidence="1" type="ORF">HAX54_032361</name>
</gene>
<feature type="non-terminal residue" evidence="1">
    <location>
        <position position="66"/>
    </location>
</feature>
<keyword evidence="2" id="KW-1185">Reference proteome</keyword>
<reference evidence="1 2" key="1">
    <citation type="journal article" date="2021" name="BMC Genomics">
        <title>Datura genome reveals duplications of psychoactive alkaloid biosynthetic genes and high mutation rate following tissue culture.</title>
        <authorList>
            <person name="Rajewski A."/>
            <person name="Carter-House D."/>
            <person name="Stajich J."/>
            <person name="Litt A."/>
        </authorList>
    </citation>
    <scope>NUCLEOTIDE SEQUENCE [LARGE SCALE GENOMIC DNA]</scope>
    <source>
        <strain evidence="1">AR-01</strain>
    </source>
</reference>
<proteinExistence type="predicted"/>
<sequence length="66" mass="7574">MKVGHCIQVRDHDGEANDRYYDVTMLVGFSIEKLFIRACVILLMNVVSGKDNNFNLVLRMTLEVEV</sequence>
<dbReference type="EMBL" id="JACEIK010004106">
    <property type="protein sequence ID" value="MCD9644213.1"/>
    <property type="molecule type" value="Genomic_DNA"/>
</dbReference>
<dbReference type="Proteomes" id="UP000823775">
    <property type="component" value="Unassembled WGS sequence"/>
</dbReference>
<organism evidence="1 2">
    <name type="scientific">Datura stramonium</name>
    <name type="common">Jimsonweed</name>
    <name type="synonym">Common thornapple</name>
    <dbReference type="NCBI Taxonomy" id="4076"/>
    <lineage>
        <taxon>Eukaryota</taxon>
        <taxon>Viridiplantae</taxon>
        <taxon>Streptophyta</taxon>
        <taxon>Embryophyta</taxon>
        <taxon>Tracheophyta</taxon>
        <taxon>Spermatophyta</taxon>
        <taxon>Magnoliopsida</taxon>
        <taxon>eudicotyledons</taxon>
        <taxon>Gunneridae</taxon>
        <taxon>Pentapetalae</taxon>
        <taxon>asterids</taxon>
        <taxon>lamiids</taxon>
        <taxon>Solanales</taxon>
        <taxon>Solanaceae</taxon>
        <taxon>Solanoideae</taxon>
        <taxon>Datureae</taxon>
        <taxon>Datura</taxon>
    </lineage>
</organism>
<name>A0ABS8VDF5_DATST</name>
<protein>
    <submittedName>
        <fullName evidence="1">Uncharacterized protein</fullName>
    </submittedName>
</protein>
<accession>A0ABS8VDF5</accession>
<evidence type="ECO:0000313" key="2">
    <source>
        <dbReference type="Proteomes" id="UP000823775"/>
    </source>
</evidence>